<protein>
    <recommendedName>
        <fullName evidence="4">Outer membrane protein beta-barrel domain-containing protein</fullName>
    </recommendedName>
</protein>
<reference evidence="2 3" key="1">
    <citation type="submission" date="2020-04" db="EMBL/GenBank/DDBJ databases">
        <authorList>
            <person name="Yoon J."/>
        </authorList>
    </citation>
    <scope>NUCLEOTIDE SEQUENCE [LARGE SCALE GENOMIC DNA]</scope>
    <source>
        <strain evidence="2 3">KMU-115</strain>
    </source>
</reference>
<proteinExistence type="predicted"/>
<evidence type="ECO:0000256" key="1">
    <source>
        <dbReference type="SAM" id="SignalP"/>
    </source>
</evidence>
<dbReference type="AlphaFoldDB" id="A0A7X6JWL9"/>
<dbReference type="Proteomes" id="UP000526408">
    <property type="component" value="Unassembled WGS sequence"/>
</dbReference>
<accession>A0A7X6JWL9</accession>
<evidence type="ECO:0008006" key="4">
    <source>
        <dbReference type="Google" id="ProtNLM"/>
    </source>
</evidence>
<evidence type="ECO:0000313" key="3">
    <source>
        <dbReference type="Proteomes" id="UP000526408"/>
    </source>
</evidence>
<evidence type="ECO:0000313" key="2">
    <source>
        <dbReference type="EMBL" id="NKX44577.1"/>
    </source>
</evidence>
<comment type="caution">
    <text evidence="2">The sequence shown here is derived from an EMBL/GenBank/DDBJ whole genome shotgun (WGS) entry which is preliminary data.</text>
</comment>
<feature type="signal peptide" evidence="1">
    <location>
        <begin position="1"/>
        <end position="34"/>
    </location>
</feature>
<dbReference type="EMBL" id="JAAZQQ010000002">
    <property type="protein sequence ID" value="NKX44577.1"/>
    <property type="molecule type" value="Genomic_DNA"/>
</dbReference>
<name>A0A7X6JWL9_9RHOB</name>
<dbReference type="RefSeq" id="WP_168622942.1">
    <property type="nucleotide sequence ID" value="NZ_JAAZQQ010000002.1"/>
</dbReference>
<organism evidence="2 3">
    <name type="scientific">Roseicyclus persicicus</name>
    <dbReference type="NCBI Taxonomy" id="2650661"/>
    <lineage>
        <taxon>Bacteria</taxon>
        <taxon>Pseudomonadati</taxon>
        <taxon>Pseudomonadota</taxon>
        <taxon>Alphaproteobacteria</taxon>
        <taxon>Rhodobacterales</taxon>
        <taxon>Roseobacteraceae</taxon>
        <taxon>Roseicyclus</taxon>
    </lineage>
</organism>
<feature type="chain" id="PRO_5031131906" description="Outer membrane protein beta-barrel domain-containing protein" evidence="1">
    <location>
        <begin position="35"/>
        <end position="266"/>
    </location>
</feature>
<keyword evidence="1" id="KW-0732">Signal</keyword>
<sequence>MKLNESGFRITAPATASLALAAALLATTSSMAQADGITITPGIEVLSLGFFASQGTGSSVENYFPDYGVNTAIRYTISAASDAGLGVRLRYFEFDETEPHFGTDRRAVFEMLDAEAFFPVFTGDSSSAEAFIGVRSGNIELSGADFGGVDPYQFEGTGLTLGASFAHQINNNFGLNFGGRYSIMAGDATFTPVSTNVLSNTIVQTFDLFAGVEYMRSFRGADLRAHFGYEVQFYGTDSVYFPFAIDPETIGDTGLMGLTLGLNVSF</sequence>
<dbReference type="Pfam" id="PF05150">
    <property type="entry name" value="Legionella_OMP"/>
    <property type="match status" value="1"/>
</dbReference>
<keyword evidence="3" id="KW-1185">Reference proteome</keyword>
<gene>
    <name evidence="2" type="ORF">HCU73_08245</name>
</gene>
<dbReference type="InterPro" id="IPR007825">
    <property type="entry name" value="Major_OMP_Legionella"/>
</dbReference>
<dbReference type="SUPFAM" id="SSF56935">
    <property type="entry name" value="Porins"/>
    <property type="match status" value="1"/>
</dbReference>